<evidence type="ECO:0000256" key="4">
    <source>
        <dbReference type="ARBA" id="ARBA00022898"/>
    </source>
</evidence>
<dbReference type="GO" id="GO:0016212">
    <property type="term" value="F:kynurenine-oxoglutarate transaminase activity"/>
    <property type="evidence" value="ECO:0007669"/>
    <property type="project" value="TreeGrafter"/>
</dbReference>
<evidence type="ECO:0000313" key="7">
    <source>
        <dbReference type="Proteomes" id="UP000305921"/>
    </source>
</evidence>
<evidence type="ECO:0000256" key="2">
    <source>
        <dbReference type="ARBA" id="ARBA00022576"/>
    </source>
</evidence>
<dbReference type="Pfam" id="PF00155">
    <property type="entry name" value="Aminotran_1_2"/>
    <property type="match status" value="1"/>
</dbReference>
<dbReference type="InterPro" id="IPR015424">
    <property type="entry name" value="PyrdxlP-dep_Trfase"/>
</dbReference>
<dbReference type="RefSeq" id="WP_138054166.1">
    <property type="nucleotide sequence ID" value="NZ_VAWE01000001.1"/>
</dbReference>
<organism evidence="6 7">
    <name type="scientific">Streptomyces marianii</name>
    <dbReference type="NCBI Taxonomy" id="1817406"/>
    <lineage>
        <taxon>Bacteria</taxon>
        <taxon>Bacillati</taxon>
        <taxon>Actinomycetota</taxon>
        <taxon>Actinomycetes</taxon>
        <taxon>Kitasatosporales</taxon>
        <taxon>Streptomycetaceae</taxon>
        <taxon>Streptomyces</taxon>
    </lineage>
</organism>
<proteinExistence type="predicted"/>
<reference evidence="6 7" key="1">
    <citation type="submission" date="2019-05" db="EMBL/GenBank/DDBJ databases">
        <title>Streptomyces marianii sp. nov., a novel marine actinomycete from southern coast of India.</title>
        <authorList>
            <person name="Iniyan A.M."/>
            <person name="Wink J."/>
            <person name="Ramprasad E."/>
            <person name="Ramana C.V."/>
            <person name="Bunk B."/>
            <person name="Sproer C."/>
            <person name="Joseph F.-J.R.S."/>
            <person name="Vincent S.G.P."/>
        </authorList>
    </citation>
    <scope>NUCLEOTIDE SEQUENCE [LARGE SCALE GENOMIC DNA]</scope>
    <source>
        <strain evidence="6 7">ICN19</strain>
    </source>
</reference>
<feature type="domain" description="Aminotransferase class I/classII large" evidence="5">
    <location>
        <begin position="24"/>
        <end position="124"/>
    </location>
</feature>
<gene>
    <name evidence="6" type="ORF">FEF34_18555</name>
</gene>
<name>A0A5R9E4D7_9ACTN</name>
<comment type="cofactor">
    <cofactor evidence="1">
        <name>pyridoxal 5'-phosphate</name>
        <dbReference type="ChEBI" id="CHEBI:597326"/>
    </cofactor>
</comment>
<protein>
    <submittedName>
        <fullName evidence="6">Aminotransferase class I/II-fold pyridoxal phosphate-dependent enzyme</fullName>
    </submittedName>
</protein>
<dbReference type="AlphaFoldDB" id="A0A5R9E4D7"/>
<dbReference type="EMBL" id="VAWE01000001">
    <property type="protein sequence ID" value="TLQ44818.1"/>
    <property type="molecule type" value="Genomic_DNA"/>
</dbReference>
<dbReference type="InterPro" id="IPR004839">
    <property type="entry name" value="Aminotransferase_I/II_large"/>
</dbReference>
<sequence>MPLVGTLRRPARLPVAAGRAALATDLAEVAREMEARRDLAQSVFARTGMKFSPAEGGCFLFADISPLTAGERDCTGFVRDLLDRAGVLLVPGASFFSDPARGEQYVRIAFNRRAETLREAEQRIAAAS</sequence>
<dbReference type="InterPro" id="IPR015422">
    <property type="entry name" value="PyrdxlP-dep_Trfase_small"/>
</dbReference>
<evidence type="ECO:0000259" key="5">
    <source>
        <dbReference type="Pfam" id="PF00155"/>
    </source>
</evidence>
<dbReference type="GO" id="GO:0030170">
    <property type="term" value="F:pyridoxal phosphate binding"/>
    <property type="evidence" value="ECO:0007669"/>
    <property type="project" value="InterPro"/>
</dbReference>
<keyword evidence="7" id="KW-1185">Reference proteome</keyword>
<evidence type="ECO:0000256" key="3">
    <source>
        <dbReference type="ARBA" id="ARBA00022679"/>
    </source>
</evidence>
<evidence type="ECO:0000256" key="1">
    <source>
        <dbReference type="ARBA" id="ARBA00001933"/>
    </source>
</evidence>
<keyword evidence="3 6" id="KW-0808">Transferase</keyword>
<keyword evidence="4" id="KW-0663">Pyridoxal phosphate</keyword>
<dbReference type="OrthoDB" id="9763453at2"/>
<keyword evidence="2 6" id="KW-0032">Aminotransferase</keyword>
<dbReference type="GO" id="GO:0005737">
    <property type="term" value="C:cytoplasm"/>
    <property type="evidence" value="ECO:0007669"/>
    <property type="project" value="TreeGrafter"/>
</dbReference>
<dbReference type="PANTHER" id="PTHR43807:SF20">
    <property type="entry name" value="FI04487P"/>
    <property type="match status" value="1"/>
</dbReference>
<dbReference type="SUPFAM" id="SSF53383">
    <property type="entry name" value="PLP-dependent transferases"/>
    <property type="match status" value="1"/>
</dbReference>
<dbReference type="Gene3D" id="3.90.1150.10">
    <property type="entry name" value="Aspartate Aminotransferase, domain 1"/>
    <property type="match status" value="1"/>
</dbReference>
<dbReference type="PANTHER" id="PTHR43807">
    <property type="entry name" value="FI04487P"/>
    <property type="match status" value="1"/>
</dbReference>
<accession>A0A5R9E4D7</accession>
<evidence type="ECO:0000313" key="6">
    <source>
        <dbReference type="EMBL" id="TLQ44818.1"/>
    </source>
</evidence>
<comment type="caution">
    <text evidence="6">The sequence shown here is derived from an EMBL/GenBank/DDBJ whole genome shotgun (WGS) entry which is preliminary data.</text>
</comment>
<dbReference type="InterPro" id="IPR051326">
    <property type="entry name" value="Kynurenine-oxoglutarate_AT"/>
</dbReference>
<dbReference type="Proteomes" id="UP000305921">
    <property type="component" value="Unassembled WGS sequence"/>
</dbReference>